<dbReference type="Proteomes" id="UP000231332">
    <property type="component" value="Unassembled WGS sequence"/>
</dbReference>
<proteinExistence type="predicted"/>
<dbReference type="Pfam" id="PF13439">
    <property type="entry name" value="Glyco_transf_4"/>
    <property type="match status" value="1"/>
</dbReference>
<accession>A0A2M7SX15</accession>
<sequence length="157" mass="17738">MKKLRIGQIAPLNLPIPPKKYGGAERIIDALCRGLSKRGHKIFLFAAADAKTGGKIIPIMPKSLWTNEIRETTPYYSYEMNIILQKSPRLKLDILHDHLGAFSLALYGGLNIPILHTLHVPTNKNRAWVYRKLNSKLVSISNNQRKDAPRLNYVATI</sequence>
<dbReference type="EMBL" id="PFMY01000064">
    <property type="protein sequence ID" value="PIZ27666.1"/>
    <property type="molecule type" value="Genomic_DNA"/>
</dbReference>
<dbReference type="AlphaFoldDB" id="A0A2M7SX15"/>
<gene>
    <name evidence="2" type="ORF">COY45_01260</name>
</gene>
<dbReference type="InterPro" id="IPR028098">
    <property type="entry name" value="Glyco_trans_4-like_N"/>
</dbReference>
<evidence type="ECO:0000313" key="2">
    <source>
        <dbReference type="EMBL" id="PIZ27666.1"/>
    </source>
</evidence>
<dbReference type="Gene3D" id="3.40.50.2000">
    <property type="entry name" value="Glycogen Phosphorylase B"/>
    <property type="match status" value="1"/>
</dbReference>
<evidence type="ECO:0000259" key="1">
    <source>
        <dbReference type="Pfam" id="PF13439"/>
    </source>
</evidence>
<name>A0A2M7SX15_9BACT</name>
<organism evidence="2 3">
    <name type="scientific">Candidatus Berkelbacteria bacterium CG_4_10_14_0_8_um_filter_42_34</name>
    <dbReference type="NCBI Taxonomy" id="1974502"/>
    <lineage>
        <taxon>Bacteria</taxon>
        <taxon>Candidatus Berkelbacteria</taxon>
    </lineage>
</organism>
<feature type="non-terminal residue" evidence="2">
    <location>
        <position position="157"/>
    </location>
</feature>
<feature type="domain" description="Glycosyltransferase subfamily 4-like N-terminal" evidence="1">
    <location>
        <begin position="21"/>
        <end position="137"/>
    </location>
</feature>
<dbReference type="SUPFAM" id="SSF53756">
    <property type="entry name" value="UDP-Glycosyltransferase/glycogen phosphorylase"/>
    <property type="match status" value="1"/>
</dbReference>
<protein>
    <recommendedName>
        <fullName evidence="1">Glycosyltransferase subfamily 4-like N-terminal domain-containing protein</fullName>
    </recommendedName>
</protein>
<comment type="caution">
    <text evidence="2">The sequence shown here is derived from an EMBL/GenBank/DDBJ whole genome shotgun (WGS) entry which is preliminary data.</text>
</comment>
<evidence type="ECO:0000313" key="3">
    <source>
        <dbReference type="Proteomes" id="UP000231332"/>
    </source>
</evidence>
<reference evidence="3" key="1">
    <citation type="submission" date="2017-09" db="EMBL/GenBank/DDBJ databases">
        <title>Depth-based differentiation of microbial function through sediment-hosted aquifers and enrichment of novel symbionts in the deep terrestrial subsurface.</title>
        <authorList>
            <person name="Probst A.J."/>
            <person name="Ladd B."/>
            <person name="Jarett J.K."/>
            <person name="Geller-Mcgrath D.E."/>
            <person name="Sieber C.M.K."/>
            <person name="Emerson J.B."/>
            <person name="Anantharaman K."/>
            <person name="Thomas B.C."/>
            <person name="Malmstrom R."/>
            <person name="Stieglmeier M."/>
            <person name="Klingl A."/>
            <person name="Woyke T."/>
            <person name="Ryan C.M."/>
            <person name="Banfield J.F."/>
        </authorList>
    </citation>
    <scope>NUCLEOTIDE SEQUENCE [LARGE SCALE GENOMIC DNA]</scope>
</reference>